<dbReference type="GO" id="GO:0005789">
    <property type="term" value="C:endoplasmic reticulum membrane"/>
    <property type="evidence" value="ECO:0007669"/>
    <property type="project" value="UniProtKB-SubCell"/>
</dbReference>
<feature type="region of interest" description="Disordered" evidence="12">
    <location>
        <begin position="29"/>
        <end position="73"/>
    </location>
</feature>
<dbReference type="PANTHER" id="PTHR12300">
    <property type="entry name" value="HVA22-LIKE PROTEINS"/>
    <property type="match status" value="1"/>
</dbReference>
<gene>
    <name evidence="13" type="primary">REEP4</name>
</gene>
<keyword evidence="7" id="KW-0256">Endoplasmic reticulum</keyword>
<dbReference type="PANTHER" id="PTHR12300:SF36">
    <property type="entry name" value="RECEPTOR EXPRESSION-ENHANCING PROTEIN 4"/>
    <property type="match status" value="1"/>
</dbReference>
<evidence type="ECO:0000256" key="10">
    <source>
        <dbReference type="ARBA" id="ARBA00023306"/>
    </source>
</evidence>
<keyword evidence="8" id="KW-1133">Transmembrane helix</keyword>
<dbReference type="GO" id="GO:0071782">
    <property type="term" value="C:endoplasmic reticulum tubular network"/>
    <property type="evidence" value="ECO:0007669"/>
    <property type="project" value="TreeGrafter"/>
</dbReference>
<proteinExistence type="inferred from homology"/>
<dbReference type="InterPro" id="IPR004345">
    <property type="entry name" value="TB2_DP1_HVA22"/>
</dbReference>
<keyword evidence="14" id="KW-1185">Reference proteome</keyword>
<reference evidence="13" key="1">
    <citation type="submission" date="2025-08" db="UniProtKB">
        <authorList>
            <consortium name="Ensembl"/>
        </authorList>
    </citation>
    <scope>IDENTIFICATION</scope>
</reference>
<reference evidence="13" key="2">
    <citation type="submission" date="2025-09" db="UniProtKB">
        <authorList>
            <consortium name="Ensembl"/>
        </authorList>
    </citation>
    <scope>IDENTIFICATION</scope>
</reference>
<organism evidence="13 14">
    <name type="scientific">Aquila chrysaetos chrysaetos</name>
    <dbReference type="NCBI Taxonomy" id="223781"/>
    <lineage>
        <taxon>Eukaryota</taxon>
        <taxon>Metazoa</taxon>
        <taxon>Chordata</taxon>
        <taxon>Craniata</taxon>
        <taxon>Vertebrata</taxon>
        <taxon>Euteleostomi</taxon>
        <taxon>Archelosauria</taxon>
        <taxon>Archosauria</taxon>
        <taxon>Dinosauria</taxon>
        <taxon>Saurischia</taxon>
        <taxon>Theropoda</taxon>
        <taxon>Coelurosauria</taxon>
        <taxon>Aves</taxon>
        <taxon>Neognathae</taxon>
        <taxon>Neoaves</taxon>
        <taxon>Telluraves</taxon>
        <taxon>Accipitrimorphae</taxon>
        <taxon>Accipitriformes</taxon>
        <taxon>Accipitridae</taxon>
        <taxon>Accipitrinae</taxon>
        <taxon>Aquila</taxon>
    </lineage>
</organism>
<evidence type="ECO:0000313" key="14">
    <source>
        <dbReference type="Proteomes" id="UP000472275"/>
    </source>
</evidence>
<dbReference type="InParanoid" id="A0A663EA80"/>
<dbReference type="Ensembl" id="ENSACCT00020009255.1">
    <property type="protein sequence ID" value="ENSACCP00020008869.1"/>
    <property type="gene ID" value="ENSACCG00020006043.1"/>
</dbReference>
<dbReference type="AlphaFoldDB" id="A0A663EA80"/>
<dbReference type="GeneTree" id="ENSGT00940000161674"/>
<evidence type="ECO:0000256" key="5">
    <source>
        <dbReference type="ARBA" id="ARBA00022701"/>
    </source>
</evidence>
<name>A0A663EA80_AQUCH</name>
<keyword evidence="10" id="KW-0131">Cell cycle</keyword>
<feature type="region of interest" description="Disordered" evidence="12">
    <location>
        <begin position="292"/>
        <end position="341"/>
    </location>
</feature>
<dbReference type="GO" id="GO:0005881">
    <property type="term" value="C:cytoplasmic microtubule"/>
    <property type="evidence" value="ECO:0007669"/>
    <property type="project" value="TreeGrafter"/>
</dbReference>
<keyword evidence="5" id="KW-0493">Microtubule</keyword>
<dbReference type="Pfam" id="PF03134">
    <property type="entry name" value="TB2_DP1_HVA22"/>
    <property type="match status" value="1"/>
</dbReference>
<evidence type="ECO:0000256" key="11">
    <source>
        <dbReference type="ARBA" id="ARBA00040663"/>
    </source>
</evidence>
<evidence type="ECO:0000256" key="7">
    <source>
        <dbReference type="ARBA" id="ARBA00022824"/>
    </source>
</evidence>
<evidence type="ECO:0000256" key="4">
    <source>
        <dbReference type="ARBA" id="ARBA00022692"/>
    </source>
</evidence>
<evidence type="ECO:0000256" key="2">
    <source>
        <dbReference type="ARBA" id="ARBA00008573"/>
    </source>
</evidence>
<dbReference type="GO" id="GO:0008017">
    <property type="term" value="F:microtubule binding"/>
    <property type="evidence" value="ECO:0007669"/>
    <property type="project" value="TreeGrafter"/>
</dbReference>
<protein>
    <recommendedName>
        <fullName evidence="11">Receptor expression-enhancing protein 4</fullName>
    </recommendedName>
</protein>
<accession>A0A663EA80</accession>
<evidence type="ECO:0000313" key="13">
    <source>
        <dbReference type="Ensembl" id="ENSACCP00020008869.1"/>
    </source>
</evidence>
<evidence type="ECO:0000256" key="9">
    <source>
        <dbReference type="ARBA" id="ARBA00023136"/>
    </source>
</evidence>
<dbReference type="Proteomes" id="UP000472275">
    <property type="component" value="Chromosome 13"/>
</dbReference>
<dbReference type="GO" id="GO:0071786">
    <property type="term" value="P:endoplasmic reticulum tubular network organization"/>
    <property type="evidence" value="ECO:0007669"/>
    <property type="project" value="TreeGrafter"/>
</dbReference>
<keyword evidence="4" id="KW-0812">Transmembrane</keyword>
<evidence type="ECO:0000256" key="1">
    <source>
        <dbReference type="ARBA" id="ARBA00004477"/>
    </source>
</evidence>
<sequence length="428" mass="45894">MRRAAGRTIQVVPFVFCCRREGSGGVFGGFRGGGGGGGGGTPHTTARTHPPGAGRHGPGLQAHPHHGVLDTQPGDRAGFRDAVPCLRFLQGCEDQKHPGICPLDDVLDRLCALHGHGDLHRPAHLLVRLVCGRSCCCGASGSGSVGVPVPWGPHFLPLSGRFPFYYEIKMAFVIWLLSPYTRGASLLYRKFVHPTLSRKEKEIDTYIIQAKERSYETVVRFGKRGLNMAATAAVQAAAKSQGALAGRLRSFSMQDLRSVPDETPVHYRDPLYLEEQENRSQLLAYSTPLAGRQYESEMEDEEVWSDSQVSPQPSPRGRDPRPLLPQPEPACSEEENTGQRGTVAGNAVAWGWGEGDLTHPSSCPGLFPALPQPDQEESGSVGAGQLMVPGEALLSGVLTRVCCCQHQEGATVCASPAPGRGAPPCITL</sequence>
<evidence type="ECO:0000256" key="8">
    <source>
        <dbReference type="ARBA" id="ARBA00022989"/>
    </source>
</evidence>
<evidence type="ECO:0000256" key="6">
    <source>
        <dbReference type="ARBA" id="ARBA00022776"/>
    </source>
</evidence>
<comment type="similarity">
    <text evidence="2">Belongs to the DP1 family.</text>
</comment>
<dbReference type="GO" id="GO:0051301">
    <property type="term" value="P:cell division"/>
    <property type="evidence" value="ECO:0007669"/>
    <property type="project" value="UniProtKB-KW"/>
</dbReference>
<keyword evidence="6" id="KW-0498">Mitosis</keyword>
<keyword evidence="9" id="KW-0472">Membrane</keyword>
<comment type="subcellular location">
    <subcellularLocation>
        <location evidence="1">Endoplasmic reticulum membrane</location>
        <topology evidence="1">Multi-pass membrane protein</topology>
    </subcellularLocation>
</comment>
<keyword evidence="3" id="KW-0132">Cell division</keyword>
<evidence type="ECO:0000256" key="12">
    <source>
        <dbReference type="SAM" id="MobiDB-lite"/>
    </source>
</evidence>
<evidence type="ECO:0000256" key="3">
    <source>
        <dbReference type="ARBA" id="ARBA00022618"/>
    </source>
</evidence>
<feature type="compositionally biased region" description="Gly residues" evidence="12">
    <location>
        <begin position="29"/>
        <end position="41"/>
    </location>
</feature>